<evidence type="ECO:0000256" key="5">
    <source>
        <dbReference type="ARBA" id="ARBA00023033"/>
    </source>
</evidence>
<accession>A0A1L7XIB9</accession>
<feature type="domain" description="FAD-binding" evidence="6">
    <location>
        <begin position="8"/>
        <end position="321"/>
    </location>
</feature>
<dbReference type="AlphaFoldDB" id="A0A1L7XIB9"/>
<sequence>MSLYEGLDVIVVGAGIAGLSAAIALRRAGHKVQIFEQSDLNNELGAAIHLSPNAARILLPWGMDPDRGRFVVAKTTYIANGETLARLRGRLPVDLHGELKRMISNPEAPGPPVMLIANVRVVNHDATAGAVTLADGTTYKADLVIAADGVHSGATEVVFGTKNRALPTDQTAFRFLIPTSVLAEDPETAHFLEGDDGRFKVFMGDGKRIVWYPCRNNEEQNFVGIFQDDEKDMREGKYWNVAVEQNELLEVYRNFHPSILAVLKKATHIKKWPLLFRFPISPWYSSKLVLIGDAAHPMLPLQGQAGAQAIEDSAALAIMISDLTKSKLQANPNLTSERLELFQKDQAAGVAEAVKPYFGDGVPVPKSPDEFIVYNFSHDVVKESLKVLKEHEEARGF</sequence>
<evidence type="ECO:0000313" key="7">
    <source>
        <dbReference type="EMBL" id="CZR64780.1"/>
    </source>
</evidence>
<protein>
    <submittedName>
        <fullName evidence="7">Related to salicylate hydroxylase</fullName>
    </submittedName>
</protein>
<dbReference type="PRINTS" id="PR00420">
    <property type="entry name" value="RNGMNOXGNASE"/>
</dbReference>
<name>A0A1L7XIB9_9HELO</name>
<dbReference type="InterPro" id="IPR050493">
    <property type="entry name" value="FAD-dep_Monooxygenase_BioMet"/>
</dbReference>
<gene>
    <name evidence="7" type="ORF">PAC_14679</name>
</gene>
<dbReference type="SUPFAM" id="SSF51905">
    <property type="entry name" value="FAD/NAD(P)-binding domain"/>
    <property type="match status" value="1"/>
</dbReference>
<dbReference type="EMBL" id="FJOG01000028">
    <property type="protein sequence ID" value="CZR64780.1"/>
    <property type="molecule type" value="Genomic_DNA"/>
</dbReference>
<keyword evidence="4" id="KW-0560">Oxidoreductase</keyword>
<evidence type="ECO:0000256" key="2">
    <source>
        <dbReference type="ARBA" id="ARBA00022630"/>
    </source>
</evidence>
<evidence type="ECO:0000259" key="6">
    <source>
        <dbReference type="Pfam" id="PF01494"/>
    </source>
</evidence>
<organism evidence="7 8">
    <name type="scientific">Phialocephala subalpina</name>
    <dbReference type="NCBI Taxonomy" id="576137"/>
    <lineage>
        <taxon>Eukaryota</taxon>
        <taxon>Fungi</taxon>
        <taxon>Dikarya</taxon>
        <taxon>Ascomycota</taxon>
        <taxon>Pezizomycotina</taxon>
        <taxon>Leotiomycetes</taxon>
        <taxon>Helotiales</taxon>
        <taxon>Mollisiaceae</taxon>
        <taxon>Phialocephala</taxon>
        <taxon>Phialocephala fortinii species complex</taxon>
    </lineage>
</organism>
<evidence type="ECO:0000256" key="1">
    <source>
        <dbReference type="ARBA" id="ARBA00007992"/>
    </source>
</evidence>
<dbReference type="Proteomes" id="UP000184330">
    <property type="component" value="Unassembled WGS sequence"/>
</dbReference>
<reference evidence="7 8" key="1">
    <citation type="submission" date="2016-03" db="EMBL/GenBank/DDBJ databases">
        <authorList>
            <person name="Ploux O."/>
        </authorList>
    </citation>
    <scope>NUCLEOTIDE SEQUENCE [LARGE SCALE GENOMIC DNA]</scope>
    <source>
        <strain evidence="7 8">UAMH 11012</strain>
    </source>
</reference>
<evidence type="ECO:0000256" key="3">
    <source>
        <dbReference type="ARBA" id="ARBA00022827"/>
    </source>
</evidence>
<keyword evidence="3" id="KW-0274">FAD</keyword>
<comment type="similarity">
    <text evidence="1">Belongs to the paxM FAD-dependent monooxygenase family.</text>
</comment>
<keyword evidence="5" id="KW-0503">Monooxygenase</keyword>
<dbReference type="SUPFAM" id="SSF54373">
    <property type="entry name" value="FAD-linked reductases, C-terminal domain"/>
    <property type="match status" value="1"/>
</dbReference>
<proteinExistence type="inferred from homology"/>
<evidence type="ECO:0000256" key="4">
    <source>
        <dbReference type="ARBA" id="ARBA00023002"/>
    </source>
</evidence>
<keyword evidence="2" id="KW-0285">Flavoprotein</keyword>
<dbReference type="Pfam" id="PF01494">
    <property type="entry name" value="FAD_binding_3"/>
    <property type="match status" value="1"/>
</dbReference>
<dbReference type="InterPro" id="IPR036188">
    <property type="entry name" value="FAD/NAD-bd_sf"/>
</dbReference>
<dbReference type="PANTHER" id="PTHR13789:SF215">
    <property type="entry name" value="FAD-BINDING DOMAIN-CONTAINING PROTEIN-RELATED"/>
    <property type="match status" value="1"/>
</dbReference>
<dbReference type="GO" id="GO:0071949">
    <property type="term" value="F:FAD binding"/>
    <property type="evidence" value="ECO:0007669"/>
    <property type="project" value="InterPro"/>
</dbReference>
<dbReference type="InterPro" id="IPR002938">
    <property type="entry name" value="FAD-bd"/>
</dbReference>
<dbReference type="Gene3D" id="3.50.50.60">
    <property type="entry name" value="FAD/NAD(P)-binding domain"/>
    <property type="match status" value="1"/>
</dbReference>
<dbReference type="OrthoDB" id="9993796at2759"/>
<evidence type="ECO:0000313" key="8">
    <source>
        <dbReference type="Proteomes" id="UP000184330"/>
    </source>
</evidence>
<dbReference type="PANTHER" id="PTHR13789">
    <property type="entry name" value="MONOOXYGENASE"/>
    <property type="match status" value="1"/>
</dbReference>
<dbReference type="GO" id="GO:0004497">
    <property type="term" value="F:monooxygenase activity"/>
    <property type="evidence" value="ECO:0007669"/>
    <property type="project" value="UniProtKB-KW"/>
</dbReference>
<dbReference type="STRING" id="576137.A0A1L7XIB9"/>
<keyword evidence="8" id="KW-1185">Reference proteome</keyword>